<sequence>MCNWNTYTYDCGCLEVRLRDRCQAKLADDDMDPCLRMQRVREEWRYHQGTLCDECQRRRRRRAGPGGEKGSGGSVGGSVLDWGEVASRAHAEAVRLAQSRSPDM</sequence>
<organism evidence="1 2">
    <name type="scientific">Hapsidospora chrysogenum (strain ATCC 11550 / CBS 779.69 / DSM 880 / IAM 14645 / JCM 23072 / IMI 49137)</name>
    <name type="common">Acremonium chrysogenum</name>
    <dbReference type="NCBI Taxonomy" id="857340"/>
    <lineage>
        <taxon>Eukaryota</taxon>
        <taxon>Fungi</taxon>
        <taxon>Dikarya</taxon>
        <taxon>Ascomycota</taxon>
        <taxon>Pezizomycotina</taxon>
        <taxon>Sordariomycetes</taxon>
        <taxon>Hypocreomycetidae</taxon>
        <taxon>Hypocreales</taxon>
        <taxon>Bionectriaceae</taxon>
        <taxon>Hapsidospora</taxon>
    </lineage>
</organism>
<dbReference type="OrthoDB" id="5130341at2759"/>
<dbReference type="EMBL" id="JPKY01000028">
    <property type="protein sequence ID" value="KFH45755.1"/>
    <property type="molecule type" value="Genomic_DNA"/>
</dbReference>
<evidence type="ECO:0000313" key="2">
    <source>
        <dbReference type="Proteomes" id="UP000029964"/>
    </source>
</evidence>
<protein>
    <submittedName>
        <fullName evidence="1">Uncharacterized protein</fullName>
    </submittedName>
</protein>
<dbReference type="Proteomes" id="UP000029964">
    <property type="component" value="Unassembled WGS sequence"/>
</dbReference>
<reference evidence="2" key="1">
    <citation type="journal article" date="2014" name="Genome Announc.">
        <title>Genome sequence and annotation of Acremonium chrysogenum, producer of the beta-lactam antibiotic cephalosporin C.</title>
        <authorList>
            <person name="Terfehr D."/>
            <person name="Dahlmann T.A."/>
            <person name="Specht T."/>
            <person name="Zadra I."/>
            <person name="Kuernsteiner H."/>
            <person name="Kueck U."/>
        </authorList>
    </citation>
    <scope>NUCLEOTIDE SEQUENCE [LARGE SCALE GENOMIC DNA]</scope>
    <source>
        <strain evidence="2">ATCC 11550 / CBS 779.69 / DSM 880 / IAM 14645 / JCM 23072 / IMI 49137</strain>
    </source>
</reference>
<proteinExistence type="predicted"/>
<evidence type="ECO:0000313" key="1">
    <source>
        <dbReference type="EMBL" id="KFH45755.1"/>
    </source>
</evidence>
<name>A0A086T8S3_HAPC1</name>
<dbReference type="AlphaFoldDB" id="A0A086T8S3"/>
<accession>A0A086T8S3</accession>
<gene>
    <name evidence="1" type="ORF">ACRE_034250</name>
</gene>
<keyword evidence="2" id="KW-1185">Reference proteome</keyword>
<comment type="caution">
    <text evidence="1">The sequence shown here is derived from an EMBL/GenBank/DDBJ whole genome shotgun (WGS) entry which is preliminary data.</text>
</comment>
<dbReference type="HOGENOM" id="CLU_2249262_0_0_1"/>